<sequence length="189" mass="20214">MSDVVAIDLLRHGDTGCPGFRGQLDDVLTDAGREQMREAVAGRRWDAIVSSPLARCVAFARWKAGLDGVPLHVDPRLMEFHFGEWQSMSMEALAVAHGDALGRFWADPETHPPPGGETVPAFRARLTAALDAIARAHAGEAVLVVTHGGAIRLLRCLAEGRPASQMAMVNVPHASLHRLDWPCASGSGA</sequence>
<evidence type="ECO:0000313" key="1">
    <source>
        <dbReference type="EMBL" id="MBB1088558.1"/>
    </source>
</evidence>
<dbReference type="AlphaFoldDB" id="A0A7W3U450"/>
<reference evidence="1 2" key="1">
    <citation type="submission" date="2020-07" db="EMBL/GenBank/DDBJ databases">
        <authorList>
            <person name="Xu S."/>
            <person name="Li A."/>
        </authorList>
    </citation>
    <scope>NUCLEOTIDE SEQUENCE [LARGE SCALE GENOMIC DNA]</scope>
    <source>
        <strain evidence="1 2">SG-8</strain>
    </source>
</reference>
<name>A0A7W3U450_9GAMM</name>
<protein>
    <submittedName>
        <fullName evidence="1">Histidine phosphatase family protein</fullName>
    </submittedName>
</protein>
<evidence type="ECO:0000313" key="2">
    <source>
        <dbReference type="Proteomes" id="UP000552587"/>
    </source>
</evidence>
<dbReference type="EMBL" id="JACHTE010000005">
    <property type="protein sequence ID" value="MBB1088558.1"/>
    <property type="molecule type" value="Genomic_DNA"/>
</dbReference>
<dbReference type="PANTHER" id="PTHR48100:SF1">
    <property type="entry name" value="HISTIDINE PHOSPHATASE FAMILY PROTEIN-RELATED"/>
    <property type="match status" value="1"/>
</dbReference>
<dbReference type="RefSeq" id="WP_182669333.1">
    <property type="nucleotide sequence ID" value="NZ_JACHTE010000005.1"/>
</dbReference>
<comment type="caution">
    <text evidence="1">The sequence shown here is derived from an EMBL/GenBank/DDBJ whole genome shotgun (WGS) entry which is preliminary data.</text>
</comment>
<keyword evidence="2" id="KW-1185">Reference proteome</keyword>
<organism evidence="1 2">
    <name type="scientific">Marilutibacter penaei</name>
    <dbReference type="NCBI Taxonomy" id="2759900"/>
    <lineage>
        <taxon>Bacteria</taxon>
        <taxon>Pseudomonadati</taxon>
        <taxon>Pseudomonadota</taxon>
        <taxon>Gammaproteobacteria</taxon>
        <taxon>Lysobacterales</taxon>
        <taxon>Lysobacteraceae</taxon>
        <taxon>Marilutibacter</taxon>
    </lineage>
</organism>
<gene>
    <name evidence="1" type="ORF">H4F99_08665</name>
</gene>
<accession>A0A7W3U450</accession>
<dbReference type="Gene3D" id="3.40.50.1240">
    <property type="entry name" value="Phosphoglycerate mutase-like"/>
    <property type="match status" value="1"/>
</dbReference>
<dbReference type="InterPro" id="IPR013078">
    <property type="entry name" value="His_Pase_superF_clade-1"/>
</dbReference>
<dbReference type="Pfam" id="PF00300">
    <property type="entry name" value="His_Phos_1"/>
    <property type="match status" value="1"/>
</dbReference>
<dbReference type="GO" id="GO:0005737">
    <property type="term" value="C:cytoplasm"/>
    <property type="evidence" value="ECO:0007669"/>
    <property type="project" value="TreeGrafter"/>
</dbReference>
<dbReference type="GO" id="GO:0016791">
    <property type="term" value="F:phosphatase activity"/>
    <property type="evidence" value="ECO:0007669"/>
    <property type="project" value="TreeGrafter"/>
</dbReference>
<proteinExistence type="predicted"/>
<dbReference type="CDD" id="cd07067">
    <property type="entry name" value="HP_PGM_like"/>
    <property type="match status" value="1"/>
</dbReference>
<dbReference type="PANTHER" id="PTHR48100">
    <property type="entry name" value="BROAD-SPECIFICITY PHOSPHATASE YOR283W-RELATED"/>
    <property type="match status" value="1"/>
</dbReference>
<dbReference type="SUPFAM" id="SSF53254">
    <property type="entry name" value="Phosphoglycerate mutase-like"/>
    <property type="match status" value="1"/>
</dbReference>
<dbReference type="Proteomes" id="UP000552587">
    <property type="component" value="Unassembled WGS sequence"/>
</dbReference>
<dbReference type="InterPro" id="IPR050275">
    <property type="entry name" value="PGM_Phosphatase"/>
</dbReference>
<dbReference type="InterPro" id="IPR029033">
    <property type="entry name" value="His_PPase_superfam"/>
</dbReference>
<dbReference type="SMART" id="SM00855">
    <property type="entry name" value="PGAM"/>
    <property type="match status" value="1"/>
</dbReference>